<keyword evidence="3" id="KW-0966">Cell projection</keyword>
<dbReference type="CDD" id="cd06741">
    <property type="entry name" value="PDZ2_FL-whirlin"/>
    <property type="match status" value="1"/>
</dbReference>
<dbReference type="GO" id="GO:0002142">
    <property type="term" value="C:stereocilia ankle link complex"/>
    <property type="evidence" value="ECO:0000318"/>
    <property type="project" value="GO_Central"/>
</dbReference>
<evidence type="ECO:0000259" key="5">
    <source>
        <dbReference type="PROSITE" id="PS50106"/>
    </source>
</evidence>
<dbReference type="Gene3D" id="1.20.1160.20">
    <property type="match status" value="1"/>
</dbReference>
<feature type="domain" description="PDZ" evidence="5">
    <location>
        <begin position="1053"/>
        <end position="1122"/>
    </location>
</feature>
<dbReference type="GeneID" id="20211722"/>
<feature type="compositionally biased region" description="Low complexity" evidence="4">
    <location>
        <begin position="136"/>
        <end position="146"/>
    </location>
</feature>
<dbReference type="RefSeq" id="XP_009013779.1">
    <property type="nucleotide sequence ID" value="XM_009015531.1"/>
</dbReference>
<feature type="region of interest" description="Disordered" evidence="4">
    <location>
        <begin position="1001"/>
        <end position="1022"/>
    </location>
</feature>
<name>T1FSC5_HELRO</name>
<dbReference type="GO" id="GO:0032426">
    <property type="term" value="C:stereocilium tip"/>
    <property type="evidence" value="ECO:0000318"/>
    <property type="project" value="GO_Central"/>
</dbReference>
<dbReference type="InParanoid" id="T1FSC5"/>
<evidence type="ECO:0000313" key="8">
    <source>
        <dbReference type="Proteomes" id="UP000015101"/>
    </source>
</evidence>
<evidence type="ECO:0000313" key="7">
    <source>
        <dbReference type="EnsemblMetazoa" id="HelroP190836"/>
    </source>
</evidence>
<reference evidence="7" key="3">
    <citation type="submission" date="2015-06" db="UniProtKB">
        <authorList>
            <consortium name="EnsemblMetazoa"/>
        </authorList>
    </citation>
    <scope>IDENTIFICATION</scope>
</reference>
<feature type="region of interest" description="Disordered" evidence="4">
    <location>
        <begin position="889"/>
        <end position="933"/>
    </location>
</feature>
<dbReference type="GO" id="GO:0005886">
    <property type="term" value="C:plasma membrane"/>
    <property type="evidence" value="ECO:0000318"/>
    <property type="project" value="GO_Central"/>
</dbReference>
<dbReference type="SMART" id="SM00228">
    <property type="entry name" value="PDZ"/>
    <property type="match status" value="3"/>
</dbReference>
<feature type="domain" description="PDZ" evidence="5">
    <location>
        <begin position="375"/>
        <end position="448"/>
    </location>
</feature>
<feature type="compositionally biased region" description="Basic residues" evidence="4">
    <location>
        <begin position="747"/>
        <end position="760"/>
    </location>
</feature>
<feature type="region of interest" description="Disordered" evidence="4">
    <location>
        <begin position="1027"/>
        <end position="1046"/>
    </location>
</feature>
<dbReference type="OrthoDB" id="10029564at2759"/>
<protein>
    <recommendedName>
        <fullName evidence="5">PDZ domain-containing protein</fullName>
    </recommendedName>
</protein>
<dbReference type="Proteomes" id="UP000015101">
    <property type="component" value="Unassembled WGS sequence"/>
</dbReference>
<feature type="region of interest" description="Disordered" evidence="4">
    <location>
        <begin position="110"/>
        <end position="181"/>
    </location>
</feature>
<feature type="region of interest" description="Disordered" evidence="4">
    <location>
        <begin position="216"/>
        <end position="236"/>
    </location>
</feature>
<dbReference type="PANTHER" id="PTHR23116:SF29">
    <property type="entry name" value="PDZ DOMAIN-CONTAINING PROTEIN 7"/>
    <property type="match status" value="1"/>
</dbReference>
<dbReference type="GO" id="GO:0005929">
    <property type="term" value="C:cilium"/>
    <property type="evidence" value="ECO:0000318"/>
    <property type="project" value="GO_Central"/>
</dbReference>
<dbReference type="AlphaFoldDB" id="T1FSC5"/>
<accession>T1FSC5</accession>
<dbReference type="InterPro" id="IPR051844">
    <property type="entry name" value="USH2_Complex_Protein"/>
</dbReference>
<gene>
    <name evidence="7" type="primary">20211722</name>
    <name evidence="6" type="ORF">HELRODRAFT_190836</name>
</gene>
<dbReference type="EMBL" id="KB096134">
    <property type="protein sequence ID" value="ESO07990.1"/>
    <property type="molecule type" value="Genomic_DNA"/>
</dbReference>
<feature type="region of interest" description="Disordered" evidence="4">
    <location>
        <begin position="332"/>
        <end position="356"/>
    </location>
</feature>
<comment type="subcellular location">
    <subcellularLocation>
        <location evidence="1">Cell projection</location>
    </subcellularLocation>
</comment>
<evidence type="ECO:0000313" key="6">
    <source>
        <dbReference type="EMBL" id="ESO07990.1"/>
    </source>
</evidence>
<dbReference type="KEGG" id="hro:HELRODRAFT_190836"/>
<dbReference type="EMBL" id="AMQM01003359">
    <property type="status" value="NOT_ANNOTATED_CDS"/>
    <property type="molecule type" value="Genomic_DNA"/>
</dbReference>
<dbReference type="Pfam" id="PF00595">
    <property type="entry name" value="PDZ"/>
    <property type="match status" value="3"/>
</dbReference>
<feature type="region of interest" description="Disordered" evidence="4">
    <location>
        <begin position="745"/>
        <end position="827"/>
    </location>
</feature>
<reference evidence="8" key="1">
    <citation type="submission" date="2012-12" db="EMBL/GenBank/DDBJ databases">
        <authorList>
            <person name="Hellsten U."/>
            <person name="Grimwood J."/>
            <person name="Chapman J.A."/>
            <person name="Shapiro H."/>
            <person name="Aerts A."/>
            <person name="Otillar R.P."/>
            <person name="Terry A.Y."/>
            <person name="Boore J.L."/>
            <person name="Simakov O."/>
            <person name="Marletaz F."/>
            <person name="Cho S.-J."/>
            <person name="Edsinger-Gonzales E."/>
            <person name="Havlak P."/>
            <person name="Kuo D.-H."/>
            <person name="Larsson T."/>
            <person name="Lv J."/>
            <person name="Arendt D."/>
            <person name="Savage R."/>
            <person name="Osoegawa K."/>
            <person name="de Jong P."/>
            <person name="Lindberg D.R."/>
            <person name="Seaver E.C."/>
            <person name="Weisblat D.A."/>
            <person name="Putnam N.H."/>
            <person name="Grigoriev I.V."/>
            <person name="Rokhsar D.S."/>
        </authorList>
    </citation>
    <scope>NUCLEOTIDE SEQUENCE</scope>
</reference>
<feature type="compositionally biased region" description="Low complexity" evidence="4">
    <location>
        <begin position="114"/>
        <end position="124"/>
    </location>
</feature>
<feature type="compositionally biased region" description="Low complexity" evidence="4">
    <location>
        <begin position="773"/>
        <end position="827"/>
    </location>
</feature>
<dbReference type="PANTHER" id="PTHR23116">
    <property type="entry name" value="PDZ DOMAIN CONTAINING WHIRLIN AND HARMONIN-RELATED"/>
    <property type="match status" value="1"/>
</dbReference>
<keyword evidence="2" id="KW-0677">Repeat</keyword>
<evidence type="ECO:0000256" key="1">
    <source>
        <dbReference type="ARBA" id="ARBA00004316"/>
    </source>
</evidence>
<dbReference type="InterPro" id="IPR001478">
    <property type="entry name" value="PDZ"/>
</dbReference>
<feature type="compositionally biased region" description="Low complexity" evidence="4">
    <location>
        <begin position="897"/>
        <end position="916"/>
    </location>
</feature>
<keyword evidence="8" id="KW-1185">Reference proteome</keyword>
<dbReference type="FunFam" id="2.30.42.10:FF:000392">
    <property type="match status" value="1"/>
</dbReference>
<dbReference type="Gene3D" id="2.30.42.10">
    <property type="match status" value="3"/>
</dbReference>
<feature type="domain" description="PDZ" evidence="5">
    <location>
        <begin position="237"/>
        <end position="297"/>
    </location>
</feature>
<dbReference type="CDD" id="cd06742">
    <property type="entry name" value="PDZ3_FL-whirlin-like"/>
    <property type="match status" value="1"/>
</dbReference>
<dbReference type="CTD" id="20211722"/>
<dbReference type="CDD" id="cd00136">
    <property type="entry name" value="PDZ_canonical"/>
    <property type="match status" value="1"/>
</dbReference>
<evidence type="ECO:0000256" key="2">
    <source>
        <dbReference type="ARBA" id="ARBA00022737"/>
    </source>
</evidence>
<dbReference type="EnsemblMetazoa" id="HelroT190836">
    <property type="protein sequence ID" value="HelroP190836"/>
    <property type="gene ID" value="HelroG190836"/>
</dbReference>
<sequence length="1177" mass="132724">MTSVNKKLLSIPDLRLIDDRNKYKWITTATTAATTAAVAASDYNNDVTKKNWRHGLSRKDRGFVRDNDPARVDKGQGHRVYLPASPSFYSDGEVTLERIRRTNQYKKISHINKTHNNNNSSSKNDSYHVNRRSRSSQRNDNGNNNRIKNDNSSKRAYATKTSKTDSHRSDHIDYTTSRKQPDMKFSRSALHTLRTLPDSTIVTITIDYDGFPDIPSKNKNNNNHNNHNSNNNKTPNYGFNIVGSSDVGSEGIYVSNVKAGSEGHARGLRSGDRILAINGISFEDVTSQEAAAVIRSSRRLEMVVERPIKKGRRPPTAARPLYVWVTPKGAMTSPPLSDDDGVGDNGDGNVKRLSSSSLSSSSSVLMKRKFNKIRRVQITTGSRRLGLVIRGGREYKLGIYVTGVTSGSLGEQAGVKVGDQILDVNGHNFLDVDHVMAKKILKSSKELIITLKDVGKIPYGIATENYNNSNDNMNNKRGSDTMDGAVGEMELDVPSRRNWDSLSEKSSFKRGWGSQLVLNTTCTPPMYKWTDPSSLLKRASRLLNEGGYKMFINYLKSYLYSAISIYDLFNGAIILLNSRKKLSLLEDLRHLIRHNDLHIYNKLVVQSGIYHVEPFRDSRVSVSSSIKSMTSQNKLQRTRDDGRWTLLESALNVVFDGDDNNVKNLKVNSVNNSGSEYRKKKKFNHVIHDDDDDDDDDMIDDDDDRIDDADDVLKNQKRKLRISTDLPKNKKLEEYNLLQLLKEQYNQHRHQQQHQRRNLHQRQQQAELVRVNSQPQLLQQQQQPQQSFQQQLQQPTQQPYSQQLNSQQHTEQQQQQNLAEPQQQTQQNRHNLAVNIVETDAFNSLRAIQKSKRATVMNMTAANNPIRSTTTAAATFVNARNMQTAERAATSSSIDATNPSTTISLPPSTTTTSARTDNTKQHINNTPNNIKNENTVAASNHEDGEIAYNVDDDVIVDDNKNDFVTHQDGKGARDDDADMSWLRRRGNWVMLSPEVFMEMRRGGGKSHGVEGKSTTVKKRAKEVKISSSSFSSPITGHNSKSQKQRNEISNKNLLTLMISKTKLILGIAIVGGADTDYIMPRVAEIQENGAAFTSGLREGDVILEVDGTSLLGMYHEECARLIVEKFRDKSRALLEMNVARNIEMDEDYEECLMRERDQARRSNKTVDVNSYFEKLSL</sequence>
<proteinExistence type="predicted"/>
<feature type="compositionally biased region" description="Polar residues" evidence="4">
    <location>
        <begin position="1033"/>
        <end position="1046"/>
    </location>
</feature>
<dbReference type="HOGENOM" id="CLU_273446_0_0_1"/>
<feature type="compositionally biased region" description="Basic and acidic residues" evidence="4">
    <location>
        <begin position="162"/>
        <end position="173"/>
    </location>
</feature>
<dbReference type="PROSITE" id="PS50106">
    <property type="entry name" value="PDZ"/>
    <property type="match status" value="3"/>
</dbReference>
<reference evidence="6 8" key="2">
    <citation type="journal article" date="2013" name="Nature">
        <title>Insights into bilaterian evolution from three spiralian genomes.</title>
        <authorList>
            <person name="Simakov O."/>
            <person name="Marletaz F."/>
            <person name="Cho S.J."/>
            <person name="Edsinger-Gonzales E."/>
            <person name="Havlak P."/>
            <person name="Hellsten U."/>
            <person name="Kuo D.H."/>
            <person name="Larsson T."/>
            <person name="Lv J."/>
            <person name="Arendt D."/>
            <person name="Savage R."/>
            <person name="Osoegawa K."/>
            <person name="de Jong P."/>
            <person name="Grimwood J."/>
            <person name="Chapman J.A."/>
            <person name="Shapiro H."/>
            <person name="Aerts A."/>
            <person name="Otillar R.P."/>
            <person name="Terry A.Y."/>
            <person name="Boore J.L."/>
            <person name="Grigoriev I.V."/>
            <person name="Lindberg D.R."/>
            <person name="Seaver E.C."/>
            <person name="Weisblat D.A."/>
            <person name="Putnam N.H."/>
            <person name="Rokhsar D.S."/>
        </authorList>
    </citation>
    <scope>NUCLEOTIDE SEQUENCE</scope>
</reference>
<dbReference type="eggNOG" id="KOG3528">
    <property type="taxonomic scope" value="Eukaryota"/>
</dbReference>
<feature type="compositionally biased region" description="Low complexity" evidence="4">
    <location>
        <begin position="923"/>
        <end position="933"/>
    </location>
</feature>
<feature type="compositionally biased region" description="Low complexity" evidence="4">
    <location>
        <begin position="217"/>
        <end position="233"/>
    </location>
</feature>
<dbReference type="SUPFAM" id="SSF50156">
    <property type="entry name" value="PDZ domain-like"/>
    <property type="match status" value="3"/>
</dbReference>
<dbReference type="InterPro" id="IPR036034">
    <property type="entry name" value="PDZ_sf"/>
</dbReference>
<evidence type="ECO:0000256" key="3">
    <source>
        <dbReference type="ARBA" id="ARBA00023273"/>
    </source>
</evidence>
<dbReference type="STRING" id="6412.T1FSC5"/>
<evidence type="ECO:0000256" key="4">
    <source>
        <dbReference type="SAM" id="MobiDB-lite"/>
    </source>
</evidence>
<dbReference type="FunCoup" id="T1FSC5">
    <property type="interactions" value="35"/>
</dbReference>
<organism evidence="7 8">
    <name type="scientific">Helobdella robusta</name>
    <name type="common">Californian leech</name>
    <dbReference type="NCBI Taxonomy" id="6412"/>
    <lineage>
        <taxon>Eukaryota</taxon>
        <taxon>Metazoa</taxon>
        <taxon>Spiralia</taxon>
        <taxon>Lophotrochozoa</taxon>
        <taxon>Annelida</taxon>
        <taxon>Clitellata</taxon>
        <taxon>Hirudinea</taxon>
        <taxon>Rhynchobdellida</taxon>
        <taxon>Glossiphoniidae</taxon>
        <taxon>Helobdella</taxon>
    </lineage>
</organism>